<name>A0A8C4ZT03_GADMO</name>
<protein>
    <submittedName>
        <fullName evidence="4">Spermatogenesis associated 2</fullName>
    </submittedName>
</protein>
<evidence type="ECO:0000256" key="2">
    <source>
        <dbReference type="SAM" id="MobiDB-lite"/>
    </source>
</evidence>
<dbReference type="Pfam" id="PF21388">
    <property type="entry name" value="SPATA2_PUB-like"/>
    <property type="match status" value="1"/>
</dbReference>
<dbReference type="OMA" id="NKQRPIN"/>
<proteinExistence type="inferred from homology"/>
<dbReference type="GO" id="GO:0010803">
    <property type="term" value="P:regulation of tumor necrosis factor-mediated signaling pathway"/>
    <property type="evidence" value="ECO:0007669"/>
    <property type="project" value="TreeGrafter"/>
</dbReference>
<reference evidence="4" key="1">
    <citation type="submission" date="2019-07" db="EMBL/GenBank/DDBJ databases">
        <authorList>
            <consortium name="Wellcome Sanger Institute Data Sharing"/>
        </authorList>
    </citation>
    <scope>NUCLEOTIDE SEQUENCE [LARGE SCALE GENOMIC DNA]</scope>
</reference>
<dbReference type="PANTHER" id="PTHR15326">
    <property type="entry name" value="SPERMATOGENESIS-ASSOCIATED PROTEIN 2/TAMOZHENNIC"/>
    <property type="match status" value="1"/>
</dbReference>
<dbReference type="GO" id="GO:0005737">
    <property type="term" value="C:cytoplasm"/>
    <property type="evidence" value="ECO:0007669"/>
    <property type="project" value="TreeGrafter"/>
</dbReference>
<evidence type="ECO:0000313" key="4">
    <source>
        <dbReference type="Ensembl" id="ENSGMOP00000020418.2"/>
    </source>
</evidence>
<dbReference type="GeneTree" id="ENSGT00530000063956"/>
<comment type="similarity">
    <text evidence="1">Belongs to the SPATA2 family.</text>
</comment>
<dbReference type="InterPro" id="IPR048839">
    <property type="entry name" value="SPATA2_PUB-like"/>
</dbReference>
<dbReference type="Ensembl" id="ENSGMOT00000020919.2">
    <property type="protein sequence ID" value="ENSGMOP00000020418.2"/>
    <property type="gene ID" value="ENSGMOG00000018987.2"/>
</dbReference>
<keyword evidence="5" id="KW-1185">Reference proteome</keyword>
<dbReference type="Proteomes" id="UP000694546">
    <property type="component" value="Chromosome 1"/>
</dbReference>
<accession>A0A8C4ZT03</accession>
<feature type="region of interest" description="Disordered" evidence="2">
    <location>
        <begin position="21"/>
        <end position="40"/>
    </location>
</feature>
<organism evidence="4 5">
    <name type="scientific">Gadus morhua</name>
    <name type="common">Atlantic cod</name>
    <dbReference type="NCBI Taxonomy" id="8049"/>
    <lineage>
        <taxon>Eukaryota</taxon>
        <taxon>Metazoa</taxon>
        <taxon>Chordata</taxon>
        <taxon>Craniata</taxon>
        <taxon>Vertebrata</taxon>
        <taxon>Euteleostomi</taxon>
        <taxon>Actinopterygii</taxon>
        <taxon>Neopterygii</taxon>
        <taxon>Teleostei</taxon>
        <taxon>Neoteleostei</taxon>
        <taxon>Acanthomorphata</taxon>
        <taxon>Zeiogadaria</taxon>
        <taxon>Gadariae</taxon>
        <taxon>Gadiformes</taxon>
        <taxon>Gadoidei</taxon>
        <taxon>Gadidae</taxon>
        <taxon>Gadus</taxon>
    </lineage>
</organism>
<gene>
    <name evidence="4" type="primary">spata2</name>
</gene>
<dbReference type="Gene3D" id="1.20.58.2190">
    <property type="match status" value="1"/>
</dbReference>
<feature type="compositionally biased region" description="Basic residues" evidence="2">
    <location>
        <begin position="236"/>
        <end position="245"/>
    </location>
</feature>
<dbReference type="GO" id="GO:0060544">
    <property type="term" value="P:regulation of necroptotic process"/>
    <property type="evidence" value="ECO:0007669"/>
    <property type="project" value="TreeGrafter"/>
</dbReference>
<dbReference type="GO" id="GO:0070536">
    <property type="term" value="P:protein K63-linked deubiquitination"/>
    <property type="evidence" value="ECO:0007669"/>
    <property type="project" value="TreeGrafter"/>
</dbReference>
<sequence>MDAKLKEDLFRRYVAALERRLEEGAGGGPPPEGGKGRHKDSEALLSTATALLGAYQPDPGQRFRMVRFYEVVENSLRCQRGGIKGLERAFHTLETICTNLLLFPWKKEFRSIKTFTGPYVYQLQSAISDTELRSIMRTIGYSRDHESQFHLRENPGGATHLRQLAFELFLAQAECRLLAEVVALARGSASELEALELRMGCHDDAAGCAEALRRRDSLGSDMARLSVRPMDIERGHPHHLRRGSRPSKSVDVTDGAGHWHAAAANKPILKASLSLRKEPLFVDTEEDAKDEILRPCVSASLFSVAALPSYSPVADFFPVQSPPPPDSYTSYHLSSLDEIDLYTERGMAGIGGRQTPSRPPSREPREARDGWMLKSHGSVKCQGCGVACSSVASCQRCDVILCSACHDVDPAPCCGLQDYQPKSPRPLDGYIPVKEKLSVYSNTHSHSHPHPLTLTHSHTHPHPQMLEKPLMSTKLFPSKSVAMAAVVGGNGDRASLGGSRCGFCNKPGASHTCVNCSKVSCDSCMGLYAKDVCTRKNPQHNFVPNQGLKSTGNIVIAGRSYQWVSSSGFQ</sequence>
<feature type="domain" description="Spermatogenesis-associated protein 2 PUB-like" evidence="3">
    <location>
        <begin position="9"/>
        <end position="208"/>
    </location>
</feature>
<feature type="region of interest" description="Disordered" evidence="2">
    <location>
        <begin position="234"/>
        <end position="253"/>
    </location>
</feature>
<reference evidence="4" key="3">
    <citation type="submission" date="2025-09" db="UniProtKB">
        <authorList>
            <consortium name="Ensembl"/>
        </authorList>
    </citation>
    <scope>IDENTIFICATION</scope>
</reference>
<evidence type="ECO:0000313" key="5">
    <source>
        <dbReference type="Proteomes" id="UP000694546"/>
    </source>
</evidence>
<evidence type="ECO:0000256" key="1">
    <source>
        <dbReference type="ARBA" id="ARBA00038142"/>
    </source>
</evidence>
<evidence type="ECO:0000259" key="3">
    <source>
        <dbReference type="Pfam" id="PF21388"/>
    </source>
</evidence>
<dbReference type="AlphaFoldDB" id="A0A8C4ZT03"/>
<feature type="region of interest" description="Disordered" evidence="2">
    <location>
        <begin position="442"/>
        <end position="462"/>
    </location>
</feature>
<reference evidence="4" key="2">
    <citation type="submission" date="2025-08" db="UniProtKB">
        <authorList>
            <consortium name="Ensembl"/>
        </authorList>
    </citation>
    <scope>IDENTIFICATION</scope>
</reference>
<dbReference type="PANTHER" id="PTHR15326:SF8">
    <property type="entry name" value="SPERMATOGENESIS-ASSOCIATED PROTEIN 2"/>
    <property type="match status" value="1"/>
</dbReference>
<dbReference type="GO" id="GO:1990108">
    <property type="term" value="P:protein linear deubiquitination"/>
    <property type="evidence" value="ECO:0007669"/>
    <property type="project" value="TreeGrafter"/>
</dbReference>